<evidence type="ECO:0000313" key="3">
    <source>
        <dbReference type="Proteomes" id="UP000471147"/>
    </source>
</evidence>
<evidence type="ECO:0000313" key="2">
    <source>
        <dbReference type="EMBL" id="MVZ97761.1"/>
    </source>
</evidence>
<dbReference type="AlphaFoldDB" id="A0A6I4LXK4"/>
<comment type="caution">
    <text evidence="2">The sequence shown here is derived from an EMBL/GenBank/DDBJ whole genome shotgun (WGS) entry which is preliminary data.</text>
</comment>
<organism evidence="2 3">
    <name type="scientific">Sphingorhabdus profundilacus</name>
    <dbReference type="NCBI Taxonomy" id="2509718"/>
    <lineage>
        <taxon>Bacteria</taxon>
        <taxon>Pseudomonadati</taxon>
        <taxon>Pseudomonadota</taxon>
        <taxon>Alphaproteobacteria</taxon>
        <taxon>Sphingomonadales</taxon>
        <taxon>Sphingomonadaceae</taxon>
        <taxon>Sphingorhabdus</taxon>
    </lineage>
</organism>
<dbReference type="Proteomes" id="UP000471147">
    <property type="component" value="Unassembled WGS sequence"/>
</dbReference>
<sequence>MARDSTLKAVAPLAALTFLAVYNFPIKSEEEKTAMRFTEQSVYYRYCSDVRAAGKAPLRRGQPGYAPHLDRDDDGIACEPYHGY</sequence>
<keyword evidence="3" id="KW-1185">Reference proteome</keyword>
<dbReference type="OrthoDB" id="5366081at2"/>
<gene>
    <name evidence="2" type="ORF">EUU23_08585</name>
</gene>
<feature type="domain" description="Excalibur calcium-binding" evidence="1">
    <location>
        <begin position="43"/>
        <end position="79"/>
    </location>
</feature>
<name>A0A6I4LXK4_9SPHN</name>
<protein>
    <submittedName>
        <fullName evidence="2">Excalibur calcium-binding domain-containing protein</fullName>
    </submittedName>
</protein>
<dbReference type="InterPro" id="IPR008613">
    <property type="entry name" value="Excalibur_Ca-bd_domain"/>
</dbReference>
<dbReference type="SMART" id="SM00894">
    <property type="entry name" value="Excalibur"/>
    <property type="match status" value="1"/>
</dbReference>
<dbReference type="EMBL" id="SDWJ01000002">
    <property type="protein sequence ID" value="MVZ97761.1"/>
    <property type="molecule type" value="Genomic_DNA"/>
</dbReference>
<reference evidence="2 3" key="1">
    <citation type="submission" date="2019-01" db="EMBL/GenBank/DDBJ databases">
        <title>Sphingorhabdus lacus sp.nov., isolated from an oligotrophic freshwater lake.</title>
        <authorList>
            <person name="Park M."/>
        </authorList>
    </citation>
    <scope>NUCLEOTIDE SEQUENCE [LARGE SCALE GENOMIC DNA]</scope>
    <source>
        <strain evidence="2 3">IMCC26285</strain>
    </source>
</reference>
<dbReference type="Pfam" id="PF05901">
    <property type="entry name" value="Excalibur"/>
    <property type="match status" value="1"/>
</dbReference>
<evidence type="ECO:0000259" key="1">
    <source>
        <dbReference type="SMART" id="SM00894"/>
    </source>
</evidence>
<proteinExistence type="predicted"/>
<accession>A0A6I4LXK4</accession>